<name>A0A0W0R1L6_9GAMM</name>
<evidence type="ECO:0000256" key="6">
    <source>
        <dbReference type="ARBA" id="ARBA00022989"/>
    </source>
</evidence>
<evidence type="ECO:0000259" key="9">
    <source>
        <dbReference type="Pfam" id="PF02554"/>
    </source>
</evidence>
<dbReference type="Proteomes" id="UP000054859">
    <property type="component" value="Unassembled WGS sequence"/>
</dbReference>
<dbReference type="Pfam" id="PF02554">
    <property type="entry name" value="CstA"/>
    <property type="match status" value="1"/>
</dbReference>
<keyword evidence="7 8" id="KW-0472">Membrane</keyword>
<reference evidence="10 12" key="1">
    <citation type="submission" date="2015-11" db="EMBL/GenBank/DDBJ databases">
        <title>Identification of large and diverse effector repertoires of 38 Legionella species.</title>
        <authorList>
            <person name="Burstein D."/>
            <person name="Amaro F."/>
            <person name="Zusman T."/>
            <person name="Lifshitz Z."/>
            <person name="Cohen O."/>
            <person name="Gilbert J.A."/>
            <person name="Pupko T."/>
            <person name="Shuman H.A."/>
            <person name="Segal G."/>
        </authorList>
    </citation>
    <scope>NUCLEOTIDE SEQUENCE [LARGE SCALE GENOMIC DNA]</scope>
    <source>
        <strain evidence="10 12">1762-AUS-E</strain>
    </source>
</reference>
<feature type="transmembrane region" description="Helical" evidence="8">
    <location>
        <begin position="540"/>
        <end position="565"/>
    </location>
</feature>
<keyword evidence="6 8" id="KW-1133">Transmembrane helix</keyword>
<keyword evidence="11" id="KW-0614">Plasmid</keyword>
<feature type="transmembrane region" description="Helical" evidence="8">
    <location>
        <begin position="509"/>
        <end position="528"/>
    </location>
</feature>
<dbReference type="EMBL" id="LNKA01000016">
    <property type="protein sequence ID" value="KTC64922.1"/>
    <property type="molecule type" value="Genomic_DNA"/>
</dbReference>
<feature type="transmembrane region" description="Helical" evidence="8">
    <location>
        <begin position="161"/>
        <end position="185"/>
    </location>
</feature>
<feature type="transmembrane region" description="Helical" evidence="8">
    <location>
        <begin position="463"/>
        <end position="481"/>
    </location>
</feature>
<reference evidence="11 13" key="2">
    <citation type="submission" date="2018-12" db="EMBL/GenBank/DDBJ databases">
        <authorList>
            <consortium name="Pathogen Informatics"/>
        </authorList>
    </citation>
    <scope>NUCLEOTIDE SEQUENCE [LARGE SCALE GENOMIC DNA]</scope>
    <source>
        <strain evidence="11 13">NCTC12735</strain>
        <plasmid evidence="13">19</plasmid>
    </source>
</reference>
<feature type="transmembrane region" description="Helical" evidence="8">
    <location>
        <begin position="256"/>
        <end position="276"/>
    </location>
</feature>
<comment type="subcellular location">
    <subcellularLocation>
        <location evidence="1">Cell membrane</location>
        <topology evidence="1">Multi-pass membrane protein</topology>
    </subcellularLocation>
</comment>
<dbReference type="OrthoDB" id="9761224at2"/>
<evidence type="ECO:0000256" key="3">
    <source>
        <dbReference type="ARBA" id="ARBA00022448"/>
    </source>
</evidence>
<evidence type="ECO:0000313" key="10">
    <source>
        <dbReference type="EMBL" id="KTC64922.1"/>
    </source>
</evidence>
<dbReference type="InterPro" id="IPR003706">
    <property type="entry name" value="CstA_N"/>
</dbReference>
<keyword evidence="5 8" id="KW-0812">Transmembrane</keyword>
<dbReference type="AlphaFoldDB" id="A0A0W0R1L6"/>
<feature type="domain" description="CstA N-terminal" evidence="9">
    <location>
        <begin position="33"/>
        <end position="590"/>
    </location>
</feature>
<evidence type="ECO:0000256" key="1">
    <source>
        <dbReference type="ARBA" id="ARBA00004651"/>
    </source>
</evidence>
<dbReference type="InterPro" id="IPR051605">
    <property type="entry name" value="CstA"/>
</dbReference>
<dbReference type="GO" id="GO:0009267">
    <property type="term" value="P:cellular response to starvation"/>
    <property type="evidence" value="ECO:0007669"/>
    <property type="project" value="InterPro"/>
</dbReference>
<protein>
    <submittedName>
        <fullName evidence="10">Carbon starvation protein A</fullName>
    </submittedName>
</protein>
<evidence type="ECO:0000256" key="2">
    <source>
        <dbReference type="ARBA" id="ARBA00007755"/>
    </source>
</evidence>
<dbReference type="KEGG" id="ladl:NCTC12735_01240"/>
<feature type="transmembrane region" description="Helical" evidence="8">
    <location>
        <begin position="191"/>
        <end position="211"/>
    </location>
</feature>
<evidence type="ECO:0000313" key="11">
    <source>
        <dbReference type="EMBL" id="VEH85605.1"/>
    </source>
</evidence>
<sequence length="690" mass="75124">MKNFFVGFVGFVFSILISVGLAVVALKNGESINAAWIVLASLMTFFIGYRFYSYFLANRILQLDSSAITPALKYNDGLDYVPTNRWVLFGHHFAAIAGAGPLVGPVLAAQMGFAPGIIWILIGGIIGGAVQDFFILVISMRQDGRSLGSLITNDLGKKTGFIAKIATFLIMVIILAVLALIVVKALTHSPWSLFTVAATIPIGIFMGLYGYFFRPKRVGEVSVIGLLLLILAIYGGRLVAENPGWAPLFDLSAEKLVWWISGYGFVASILPVWLLLAPRDYLSTFLKIGTMLALALAIIFISPVLKMPAFTQFIDGSGPVWAGKLFPFLFITIACGAISGFHSLIASGTTPKMVANEKDTRLIGYGGMLMESFVALMAICTASCLEPGLYFALNSPPAFIGSTIEQASATINQWGFSLTPEMLINTAQTIGEQTILSRTGGAPTLAIGIATIFSQLFNQATLAFWYHFAILFEALFILTAVDAGTRAGRFMLQDLFSEFFPRMGNTQSWLANIIATSVCVGLWGYFLHQGVVDPFGGINTLWPLFGIANQMLAAMALILASVYLVRKNKERYLPVTLLPTIWLLICTETAAFLKLFATDPRLGFLAHAKQYKEAIQQGSLIAPAKTLTEMRAVIMNDYIDALFTFAFAGIVLFLAIWGGVRMYQMIKGNCPRESLGNHLDKSLVKNARCC</sequence>
<feature type="transmembrane region" description="Helical" evidence="8">
    <location>
        <begin position="325"/>
        <end position="347"/>
    </location>
</feature>
<keyword evidence="4" id="KW-1003">Cell membrane</keyword>
<comment type="similarity">
    <text evidence="2">Belongs to the peptide transporter carbon starvation (CstA) (TC 2.A.114) family.</text>
</comment>
<geneLocation type="plasmid" evidence="11 13">
    <name>19</name>
</geneLocation>
<dbReference type="RefSeq" id="WP_058462803.1">
    <property type="nucleotide sequence ID" value="NZ_CAAAHS010000011.1"/>
</dbReference>
<evidence type="ECO:0000256" key="5">
    <source>
        <dbReference type="ARBA" id="ARBA00022692"/>
    </source>
</evidence>
<evidence type="ECO:0000313" key="12">
    <source>
        <dbReference type="Proteomes" id="UP000054859"/>
    </source>
</evidence>
<proteinExistence type="inferred from homology"/>
<dbReference type="Proteomes" id="UP000281170">
    <property type="component" value="Plasmid 19"/>
</dbReference>
<dbReference type="PANTHER" id="PTHR30252:SF3">
    <property type="entry name" value="PYRUVATE_PROTON SYMPORTER BTST"/>
    <property type="match status" value="1"/>
</dbReference>
<feature type="transmembrane region" description="Helical" evidence="8">
    <location>
        <begin position="638"/>
        <end position="657"/>
    </location>
</feature>
<feature type="transmembrane region" description="Helical" evidence="8">
    <location>
        <begin position="117"/>
        <end position="140"/>
    </location>
</feature>
<feature type="transmembrane region" description="Helical" evidence="8">
    <location>
        <begin position="32"/>
        <end position="52"/>
    </location>
</feature>
<accession>A0A0W0R1L6</accession>
<dbReference type="STRING" id="45056.Lade_1729"/>
<feature type="transmembrane region" description="Helical" evidence="8">
    <location>
        <begin position="368"/>
        <end position="393"/>
    </location>
</feature>
<feature type="transmembrane region" description="Helical" evidence="8">
    <location>
        <begin position="288"/>
        <end position="305"/>
    </location>
</feature>
<evidence type="ECO:0000256" key="7">
    <source>
        <dbReference type="ARBA" id="ARBA00023136"/>
    </source>
</evidence>
<feature type="transmembrane region" description="Helical" evidence="8">
    <location>
        <begin position="577"/>
        <end position="597"/>
    </location>
</feature>
<dbReference type="PANTHER" id="PTHR30252">
    <property type="entry name" value="INNER MEMBRANE PEPTIDE TRANSPORTER"/>
    <property type="match status" value="1"/>
</dbReference>
<evidence type="ECO:0000256" key="4">
    <source>
        <dbReference type="ARBA" id="ARBA00022475"/>
    </source>
</evidence>
<keyword evidence="12" id="KW-1185">Reference proteome</keyword>
<evidence type="ECO:0000256" key="8">
    <source>
        <dbReference type="SAM" id="Phobius"/>
    </source>
</evidence>
<dbReference type="GO" id="GO:0005886">
    <property type="term" value="C:plasma membrane"/>
    <property type="evidence" value="ECO:0007669"/>
    <property type="project" value="UniProtKB-SubCell"/>
</dbReference>
<organism evidence="10 12">
    <name type="scientific">Legionella adelaidensis</name>
    <dbReference type="NCBI Taxonomy" id="45056"/>
    <lineage>
        <taxon>Bacteria</taxon>
        <taxon>Pseudomonadati</taxon>
        <taxon>Pseudomonadota</taxon>
        <taxon>Gammaproteobacteria</taxon>
        <taxon>Legionellales</taxon>
        <taxon>Legionellaceae</taxon>
        <taxon>Legionella</taxon>
    </lineage>
</organism>
<evidence type="ECO:0000313" key="13">
    <source>
        <dbReference type="Proteomes" id="UP000281170"/>
    </source>
</evidence>
<keyword evidence="3" id="KW-0813">Transport</keyword>
<feature type="transmembrane region" description="Helical" evidence="8">
    <location>
        <begin position="93"/>
        <end position="111"/>
    </location>
</feature>
<feature type="transmembrane region" description="Helical" evidence="8">
    <location>
        <begin position="218"/>
        <end position="236"/>
    </location>
</feature>
<dbReference type="EMBL" id="LR134428">
    <property type="protein sequence ID" value="VEH85605.1"/>
    <property type="molecule type" value="Genomic_DNA"/>
</dbReference>
<dbReference type="PATRIC" id="fig|45056.6.peg.1785"/>
<gene>
    <name evidence="10" type="primary">cstA</name>
    <name evidence="10" type="ORF">Lade_1729</name>
    <name evidence="11" type="ORF">NCTC12735_01240</name>
</gene>